<dbReference type="RefSeq" id="WP_183644986.1">
    <property type="nucleotide sequence ID" value="NZ_JACIBV010000001.1"/>
</dbReference>
<dbReference type="Proteomes" id="UP000579945">
    <property type="component" value="Unassembled WGS sequence"/>
</dbReference>
<reference evidence="2 3" key="1">
    <citation type="submission" date="2020-08" db="EMBL/GenBank/DDBJ databases">
        <title>Sequencing the genomes of 1000 actinobacteria strains.</title>
        <authorList>
            <person name="Klenk H.-P."/>
        </authorList>
    </citation>
    <scope>NUCLEOTIDE SEQUENCE [LARGE SCALE GENOMIC DNA]</scope>
    <source>
        <strain evidence="2 3">DSM 44320</strain>
    </source>
</reference>
<evidence type="ECO:0000313" key="3">
    <source>
        <dbReference type="Proteomes" id="UP000579945"/>
    </source>
</evidence>
<dbReference type="InterPro" id="IPR036388">
    <property type="entry name" value="WH-like_DNA-bd_sf"/>
</dbReference>
<comment type="similarity">
    <text evidence="1">Belongs to the ROK (NagC/XylR) family.</text>
</comment>
<proteinExistence type="inferred from homology"/>
<dbReference type="Pfam" id="PF00480">
    <property type="entry name" value="ROK"/>
    <property type="match status" value="1"/>
</dbReference>
<dbReference type="PROSITE" id="PS01125">
    <property type="entry name" value="ROK"/>
    <property type="match status" value="1"/>
</dbReference>
<dbReference type="InterPro" id="IPR000600">
    <property type="entry name" value="ROK"/>
</dbReference>
<keyword evidence="2" id="KW-0418">Kinase</keyword>
<keyword evidence="2" id="KW-0808">Transferase</keyword>
<dbReference type="Gene3D" id="1.10.10.10">
    <property type="entry name" value="Winged helix-like DNA-binding domain superfamily/Winged helix DNA-binding domain"/>
    <property type="match status" value="1"/>
</dbReference>
<dbReference type="InterPro" id="IPR036390">
    <property type="entry name" value="WH_DNA-bd_sf"/>
</dbReference>
<dbReference type="AlphaFoldDB" id="A0A7W5YPU3"/>
<dbReference type="SUPFAM" id="SSF53067">
    <property type="entry name" value="Actin-like ATPase domain"/>
    <property type="match status" value="1"/>
</dbReference>
<dbReference type="GeneID" id="95387952"/>
<dbReference type="EMBL" id="JACIBV010000001">
    <property type="protein sequence ID" value="MBB3725529.1"/>
    <property type="molecule type" value="Genomic_DNA"/>
</dbReference>
<evidence type="ECO:0000313" key="2">
    <source>
        <dbReference type="EMBL" id="MBB3725529.1"/>
    </source>
</evidence>
<dbReference type="PANTHER" id="PTHR18964">
    <property type="entry name" value="ROK (REPRESSOR, ORF, KINASE) FAMILY"/>
    <property type="match status" value="1"/>
</dbReference>
<name>A0A7W5YPU3_9ACTN</name>
<dbReference type="Gene3D" id="3.30.420.40">
    <property type="match status" value="2"/>
</dbReference>
<accession>A0A7W5YPU3</accession>
<dbReference type="InterPro" id="IPR049874">
    <property type="entry name" value="ROK_cs"/>
</dbReference>
<organism evidence="2 3">
    <name type="scientific">Nonomuraea dietziae</name>
    <dbReference type="NCBI Taxonomy" id="65515"/>
    <lineage>
        <taxon>Bacteria</taxon>
        <taxon>Bacillati</taxon>
        <taxon>Actinomycetota</taxon>
        <taxon>Actinomycetes</taxon>
        <taxon>Streptosporangiales</taxon>
        <taxon>Streptosporangiaceae</taxon>
        <taxon>Nonomuraea</taxon>
    </lineage>
</organism>
<gene>
    <name evidence="2" type="ORF">FHR33_001389</name>
</gene>
<keyword evidence="3" id="KW-1185">Reference proteome</keyword>
<evidence type="ECO:0000256" key="1">
    <source>
        <dbReference type="ARBA" id="ARBA00006479"/>
    </source>
</evidence>
<sequence>MNLSPAARAVFVELLVHGPLSRAEVARRLELSPSVLTKLTRPLLAEGFLVEEPGPAGVPGRPSVPLRVEPARRAYAGVKLTDSELFAVRTDLGGAVTAEVRLPLEGHEVGRVVGRIAEAVALLPGDEPPAAVGVSLAGPVSRADALVRHSPFLGWREVPLAGLVTAATGLPAVLENDVRALTAAVHWFGAAAGRGTFALVTIGEGLGCGIVVDDRLLVGTAGVSGQIGHLAIDDRGPICERGHRGCARAYLASPSIRRTARAALDRPSLTFEQALDLARRGDPVARRIFDEAGLALGRIVATIANLIGPEVVVLSGEAVHMHEVCEAAFEAALGEHTHWTSEPVEVRVQPFAFTEWARGAAVVALRHDLGVA</sequence>
<dbReference type="SUPFAM" id="SSF46785">
    <property type="entry name" value="Winged helix' DNA-binding domain"/>
    <property type="match status" value="1"/>
</dbReference>
<dbReference type="GO" id="GO:0016301">
    <property type="term" value="F:kinase activity"/>
    <property type="evidence" value="ECO:0007669"/>
    <property type="project" value="UniProtKB-KW"/>
</dbReference>
<dbReference type="PANTHER" id="PTHR18964:SF149">
    <property type="entry name" value="BIFUNCTIONAL UDP-N-ACETYLGLUCOSAMINE 2-EPIMERASE_N-ACETYLMANNOSAMINE KINASE"/>
    <property type="match status" value="1"/>
</dbReference>
<protein>
    <submittedName>
        <fullName evidence="2">Putative NBD/HSP70 family sugar kinase</fullName>
    </submittedName>
</protein>
<comment type="caution">
    <text evidence="2">The sequence shown here is derived from an EMBL/GenBank/DDBJ whole genome shotgun (WGS) entry which is preliminary data.</text>
</comment>
<dbReference type="InterPro" id="IPR043129">
    <property type="entry name" value="ATPase_NBD"/>
</dbReference>